<dbReference type="AlphaFoldDB" id="A0A4C2EG30"/>
<comment type="caution">
    <text evidence="2">The sequence shown here is derived from an EMBL/GenBank/DDBJ whole genome shotgun (WGS) entry which is preliminary data.</text>
</comment>
<evidence type="ECO:0000256" key="1">
    <source>
        <dbReference type="SAM" id="Phobius"/>
    </source>
</evidence>
<accession>A0A4C2EG30</accession>
<sequence length="63" mass="6533">MLLVPLGLLLIQIEVVTRNLSGVVESPLPGVSRAVGTVVVVGAGLYLLASVARQVYEAADTPF</sequence>
<dbReference type="EMBL" id="BIXZ01000001">
    <property type="protein sequence ID" value="GCF13416.1"/>
    <property type="molecule type" value="Genomic_DNA"/>
</dbReference>
<gene>
    <name evidence="2" type="ORF">Harman_13510</name>
</gene>
<feature type="transmembrane region" description="Helical" evidence="1">
    <location>
        <begin position="31"/>
        <end position="49"/>
    </location>
</feature>
<keyword evidence="3" id="KW-1185">Reference proteome</keyword>
<organism evidence="2 3">
    <name type="scientific">Haloarcula mannanilytica</name>
    <dbReference type="NCBI Taxonomy" id="2509225"/>
    <lineage>
        <taxon>Archaea</taxon>
        <taxon>Methanobacteriati</taxon>
        <taxon>Methanobacteriota</taxon>
        <taxon>Stenosarchaea group</taxon>
        <taxon>Halobacteria</taxon>
        <taxon>Halobacteriales</taxon>
        <taxon>Haloarculaceae</taxon>
        <taxon>Haloarcula</taxon>
    </lineage>
</organism>
<dbReference type="Proteomes" id="UP000304382">
    <property type="component" value="Unassembled WGS sequence"/>
</dbReference>
<protein>
    <submittedName>
        <fullName evidence="2">Uncharacterized protein</fullName>
    </submittedName>
</protein>
<keyword evidence="1" id="KW-0812">Transmembrane</keyword>
<evidence type="ECO:0000313" key="2">
    <source>
        <dbReference type="EMBL" id="GCF13416.1"/>
    </source>
</evidence>
<keyword evidence="1" id="KW-0472">Membrane</keyword>
<proteinExistence type="predicted"/>
<name>A0A4C2EG30_9EURY</name>
<reference evidence="2 3" key="1">
    <citation type="submission" date="2019-02" db="EMBL/GenBank/DDBJ databases">
        <title>Haloarcula mannanilyticum sp. nov., a mannan degrading haloarchaeon isolated from commercial salt.</title>
        <authorList>
            <person name="Enomoto S."/>
            <person name="Shimane Y."/>
            <person name="Kamekura M."/>
            <person name="Ito T."/>
            <person name="Moriya O."/>
            <person name="Ihara K."/>
            <person name="Takahashi-Ando N."/>
            <person name="Fukushima Y."/>
            <person name="Yoshida Y."/>
            <person name="Usama R."/>
            <person name="Takai K."/>
            <person name="Minegishi H."/>
        </authorList>
    </citation>
    <scope>NUCLEOTIDE SEQUENCE [LARGE SCALE GENOMIC DNA]</scope>
    <source>
        <strain evidence="2 3">MD130-1</strain>
    </source>
</reference>
<keyword evidence="1" id="KW-1133">Transmembrane helix</keyword>
<evidence type="ECO:0000313" key="3">
    <source>
        <dbReference type="Proteomes" id="UP000304382"/>
    </source>
</evidence>